<name>A0ABQ9XYI0_9EUKA</name>
<protein>
    <submittedName>
        <fullName evidence="2">Uncharacterized protein</fullName>
    </submittedName>
</protein>
<feature type="region of interest" description="Disordered" evidence="1">
    <location>
        <begin position="52"/>
        <end position="74"/>
    </location>
</feature>
<sequence length="74" mass="8298">MHYLPAQYLREKGQFGGANFMFCGVGRLVPEGVGMSECKVCRHVVVVPRGRAKSELDQTDRTSSRTSTEHAWIE</sequence>
<dbReference type="Proteomes" id="UP001281761">
    <property type="component" value="Unassembled WGS sequence"/>
</dbReference>
<evidence type="ECO:0000313" key="3">
    <source>
        <dbReference type="Proteomes" id="UP001281761"/>
    </source>
</evidence>
<proteinExistence type="predicted"/>
<comment type="caution">
    <text evidence="2">The sequence shown here is derived from an EMBL/GenBank/DDBJ whole genome shotgun (WGS) entry which is preliminary data.</text>
</comment>
<gene>
    <name evidence="2" type="ORF">BLNAU_8572</name>
</gene>
<keyword evidence="3" id="KW-1185">Reference proteome</keyword>
<evidence type="ECO:0000256" key="1">
    <source>
        <dbReference type="SAM" id="MobiDB-lite"/>
    </source>
</evidence>
<organism evidence="2 3">
    <name type="scientific">Blattamonas nauphoetae</name>
    <dbReference type="NCBI Taxonomy" id="2049346"/>
    <lineage>
        <taxon>Eukaryota</taxon>
        <taxon>Metamonada</taxon>
        <taxon>Preaxostyla</taxon>
        <taxon>Oxymonadida</taxon>
        <taxon>Blattamonas</taxon>
    </lineage>
</organism>
<evidence type="ECO:0000313" key="2">
    <source>
        <dbReference type="EMBL" id="KAK2956518.1"/>
    </source>
</evidence>
<accession>A0ABQ9XYI0</accession>
<dbReference type="EMBL" id="JARBJD010000055">
    <property type="protein sequence ID" value="KAK2956518.1"/>
    <property type="molecule type" value="Genomic_DNA"/>
</dbReference>
<reference evidence="2 3" key="1">
    <citation type="journal article" date="2022" name="bioRxiv">
        <title>Genomics of Preaxostyla Flagellates Illuminates Evolutionary Transitions and the Path Towards Mitochondrial Loss.</title>
        <authorList>
            <person name="Novak L.V.F."/>
            <person name="Treitli S.C."/>
            <person name="Pyrih J."/>
            <person name="Halakuc P."/>
            <person name="Pipaliya S.V."/>
            <person name="Vacek V."/>
            <person name="Brzon O."/>
            <person name="Soukal P."/>
            <person name="Eme L."/>
            <person name="Dacks J.B."/>
            <person name="Karnkowska A."/>
            <person name="Elias M."/>
            <person name="Hampl V."/>
        </authorList>
    </citation>
    <scope>NUCLEOTIDE SEQUENCE [LARGE SCALE GENOMIC DNA]</scope>
    <source>
        <strain evidence="2">NAU3</strain>
        <tissue evidence="2">Gut</tissue>
    </source>
</reference>